<dbReference type="SUPFAM" id="SSF49785">
    <property type="entry name" value="Galactose-binding domain-like"/>
    <property type="match status" value="1"/>
</dbReference>
<keyword evidence="1" id="KW-0812">Transmembrane</keyword>
<reference evidence="2" key="1">
    <citation type="submission" date="2018-05" db="EMBL/GenBank/DDBJ databases">
        <authorList>
            <person name="Lanie J.A."/>
            <person name="Ng W.-L."/>
            <person name="Kazmierczak K.M."/>
            <person name="Andrzejewski T.M."/>
            <person name="Davidsen T.M."/>
            <person name="Wayne K.J."/>
            <person name="Tettelin H."/>
            <person name="Glass J.I."/>
            <person name="Rusch D."/>
            <person name="Podicherti R."/>
            <person name="Tsui H.-C.T."/>
            <person name="Winkler M.E."/>
        </authorList>
    </citation>
    <scope>NUCLEOTIDE SEQUENCE</scope>
</reference>
<accession>A0A382GNB0</accession>
<evidence type="ECO:0000313" key="2">
    <source>
        <dbReference type="EMBL" id="SVB76459.1"/>
    </source>
</evidence>
<gene>
    <name evidence="2" type="ORF">METZ01_LOCUS229313</name>
</gene>
<evidence type="ECO:0008006" key="3">
    <source>
        <dbReference type="Google" id="ProtNLM"/>
    </source>
</evidence>
<evidence type="ECO:0000256" key="1">
    <source>
        <dbReference type="SAM" id="Phobius"/>
    </source>
</evidence>
<sequence length="276" mass="30455">MPNESVLRDSAARSLTAKRSLNENVPEPCICLQGFVHKQNKMVKDDLKVKARICCVLALFLLLCCASAATAAGESAIKAPAGMAPLPLTLPKPMFVGTPQNIKGVKQLEKPLGKPRPPFFAPKGVKNLALGKKISGSDEEPIMGELKMITDGDREAADGSYVELGPFTQQITIDLETEHDIYALLFWHYHKQARVYFDVIAQVSNDPEFKKFTTVYNNDHDNSAEQGVGKDNHYVETSEGRLLDTKGVRGRYVRLYSGGNNASDLNHYIEVEVYGK</sequence>
<keyword evidence="1" id="KW-1133">Transmembrane helix</keyword>
<proteinExistence type="predicted"/>
<dbReference type="EMBL" id="UINC01056430">
    <property type="protein sequence ID" value="SVB76459.1"/>
    <property type="molecule type" value="Genomic_DNA"/>
</dbReference>
<name>A0A382GNB0_9ZZZZ</name>
<keyword evidence="1" id="KW-0472">Membrane</keyword>
<protein>
    <recommendedName>
        <fullName evidence="3">F5/8 type C domain-containing protein</fullName>
    </recommendedName>
</protein>
<dbReference type="AlphaFoldDB" id="A0A382GNB0"/>
<dbReference type="InterPro" id="IPR008979">
    <property type="entry name" value="Galactose-bd-like_sf"/>
</dbReference>
<feature type="transmembrane region" description="Helical" evidence="1">
    <location>
        <begin position="51"/>
        <end position="73"/>
    </location>
</feature>
<organism evidence="2">
    <name type="scientific">marine metagenome</name>
    <dbReference type="NCBI Taxonomy" id="408172"/>
    <lineage>
        <taxon>unclassified sequences</taxon>
        <taxon>metagenomes</taxon>
        <taxon>ecological metagenomes</taxon>
    </lineage>
</organism>
<dbReference type="Gene3D" id="2.60.120.260">
    <property type="entry name" value="Galactose-binding domain-like"/>
    <property type="match status" value="1"/>
</dbReference>